<evidence type="ECO:0000256" key="5">
    <source>
        <dbReference type="ARBA" id="ARBA00022747"/>
    </source>
</evidence>
<name>A0A1H0U5C2_9BACT</name>
<keyword evidence="5" id="KW-0680">Restriction system</keyword>
<evidence type="ECO:0000256" key="4">
    <source>
        <dbReference type="ARBA" id="ARBA00022691"/>
    </source>
</evidence>
<proteinExistence type="inferred from homology"/>
<keyword evidence="4 7" id="KW-0949">S-adenosyl-L-methionine</keyword>
<dbReference type="EMBL" id="FNJI01000029">
    <property type="protein sequence ID" value="SDP61359.1"/>
    <property type="molecule type" value="Genomic_DNA"/>
</dbReference>
<dbReference type="GO" id="GO:0003886">
    <property type="term" value="F:DNA (cytosine-5-)-methyltransferase activity"/>
    <property type="evidence" value="ECO:0007669"/>
    <property type="project" value="UniProtKB-EC"/>
</dbReference>
<dbReference type="AlphaFoldDB" id="A0A1H0U5C2"/>
<dbReference type="STRING" id="91360.SAMN05660330_03384"/>
<dbReference type="RefSeq" id="WP_092224962.1">
    <property type="nucleotide sequence ID" value="NZ_FNJI01000029.1"/>
</dbReference>
<organism evidence="9 10">
    <name type="scientific">Desulforhopalus singaporensis</name>
    <dbReference type="NCBI Taxonomy" id="91360"/>
    <lineage>
        <taxon>Bacteria</taxon>
        <taxon>Pseudomonadati</taxon>
        <taxon>Thermodesulfobacteriota</taxon>
        <taxon>Desulfobulbia</taxon>
        <taxon>Desulfobulbales</taxon>
        <taxon>Desulfocapsaceae</taxon>
        <taxon>Desulforhopalus</taxon>
    </lineage>
</organism>
<evidence type="ECO:0000256" key="7">
    <source>
        <dbReference type="PROSITE-ProRule" id="PRU01016"/>
    </source>
</evidence>
<keyword evidence="3 7" id="KW-0808">Transferase</keyword>
<dbReference type="Pfam" id="PF00145">
    <property type="entry name" value="DNA_methylase"/>
    <property type="match status" value="1"/>
</dbReference>
<sequence length="372" mass="41838">MSKPRVLDLFSGAGGLSEGFIQAGFHVVASVEKDKNAVETQRANHSFNSEGCKTEIIQEDLREPEKVISRLESIGINEVDVIIGGPPCQGFTRANRQTATKDNPLNSLFFYYADLVEHYQPKVFVMENVGDLERFAGGSVLKDIKVTFDEIGYYCDSKVLNAINFGVPQSRNRIFLIGVRKNSNLEIKFPEPFIEKDGGIKTTTVWDAISDLPVLSNGASVDELSYANTEPENSYQEVMRSKTNGRVSNNLVTRNSDLILQRYKHIPPGGNWRDIPDELMGNYKDKNRCHSWIYLRLKEDLPSVTITHFRKSMLIHPREHRGLSVREAARLQSFPDHFVFKGRIGSQQQQVANAVPPLLAKAVANQIMLILT</sequence>
<dbReference type="InterPro" id="IPR050390">
    <property type="entry name" value="C5-Methyltransferase"/>
</dbReference>
<evidence type="ECO:0000256" key="6">
    <source>
        <dbReference type="ARBA" id="ARBA00047422"/>
    </source>
</evidence>
<comment type="catalytic activity">
    <reaction evidence="6">
        <text>a 2'-deoxycytidine in DNA + S-adenosyl-L-methionine = a 5-methyl-2'-deoxycytidine in DNA + S-adenosyl-L-homocysteine + H(+)</text>
        <dbReference type="Rhea" id="RHEA:13681"/>
        <dbReference type="Rhea" id="RHEA-COMP:11369"/>
        <dbReference type="Rhea" id="RHEA-COMP:11370"/>
        <dbReference type="ChEBI" id="CHEBI:15378"/>
        <dbReference type="ChEBI" id="CHEBI:57856"/>
        <dbReference type="ChEBI" id="CHEBI:59789"/>
        <dbReference type="ChEBI" id="CHEBI:85452"/>
        <dbReference type="ChEBI" id="CHEBI:85454"/>
        <dbReference type="EC" id="2.1.1.37"/>
    </reaction>
</comment>
<evidence type="ECO:0000256" key="2">
    <source>
        <dbReference type="ARBA" id="ARBA00022603"/>
    </source>
</evidence>
<dbReference type="PANTHER" id="PTHR10629">
    <property type="entry name" value="CYTOSINE-SPECIFIC METHYLTRANSFERASE"/>
    <property type="match status" value="1"/>
</dbReference>
<feature type="active site" evidence="7">
    <location>
        <position position="88"/>
    </location>
</feature>
<protein>
    <recommendedName>
        <fullName evidence="1">DNA (cytosine-5-)-methyltransferase</fullName>
        <ecNumber evidence="1">2.1.1.37</ecNumber>
    </recommendedName>
</protein>
<evidence type="ECO:0000256" key="3">
    <source>
        <dbReference type="ARBA" id="ARBA00022679"/>
    </source>
</evidence>
<dbReference type="Gene3D" id="3.40.50.150">
    <property type="entry name" value="Vaccinia Virus protein VP39"/>
    <property type="match status" value="1"/>
</dbReference>
<dbReference type="PANTHER" id="PTHR10629:SF52">
    <property type="entry name" value="DNA (CYTOSINE-5)-METHYLTRANSFERASE 1"/>
    <property type="match status" value="1"/>
</dbReference>
<evidence type="ECO:0000256" key="1">
    <source>
        <dbReference type="ARBA" id="ARBA00011975"/>
    </source>
</evidence>
<dbReference type="Gene3D" id="3.90.120.10">
    <property type="entry name" value="DNA Methylase, subunit A, domain 2"/>
    <property type="match status" value="1"/>
</dbReference>
<accession>A0A1H0U5C2</accession>
<dbReference type="NCBIfam" id="TIGR00675">
    <property type="entry name" value="dcm"/>
    <property type="match status" value="1"/>
</dbReference>
<dbReference type="SUPFAM" id="SSF53335">
    <property type="entry name" value="S-adenosyl-L-methionine-dependent methyltransferases"/>
    <property type="match status" value="1"/>
</dbReference>
<dbReference type="GO" id="GO:0009307">
    <property type="term" value="P:DNA restriction-modification system"/>
    <property type="evidence" value="ECO:0007669"/>
    <property type="project" value="UniProtKB-KW"/>
</dbReference>
<dbReference type="InterPro" id="IPR001525">
    <property type="entry name" value="C5_MeTfrase"/>
</dbReference>
<dbReference type="GO" id="GO:0003677">
    <property type="term" value="F:DNA binding"/>
    <property type="evidence" value="ECO:0007669"/>
    <property type="project" value="TreeGrafter"/>
</dbReference>
<comment type="similarity">
    <text evidence="7 8">Belongs to the class I-like SAM-binding methyltransferase superfamily. C5-methyltransferase family.</text>
</comment>
<gene>
    <name evidence="9" type="ORF">SAMN05660330_03384</name>
</gene>
<evidence type="ECO:0000313" key="9">
    <source>
        <dbReference type="EMBL" id="SDP61359.1"/>
    </source>
</evidence>
<dbReference type="InterPro" id="IPR029063">
    <property type="entry name" value="SAM-dependent_MTases_sf"/>
</dbReference>
<dbReference type="OrthoDB" id="9813719at2"/>
<reference evidence="9 10" key="1">
    <citation type="submission" date="2016-10" db="EMBL/GenBank/DDBJ databases">
        <authorList>
            <person name="de Groot N.N."/>
        </authorList>
    </citation>
    <scope>NUCLEOTIDE SEQUENCE [LARGE SCALE GENOMIC DNA]</scope>
    <source>
        <strain evidence="9 10">DSM 12130</strain>
    </source>
</reference>
<dbReference type="EC" id="2.1.1.37" evidence="1"/>
<evidence type="ECO:0000256" key="8">
    <source>
        <dbReference type="RuleBase" id="RU000416"/>
    </source>
</evidence>
<dbReference type="GO" id="GO:0032259">
    <property type="term" value="P:methylation"/>
    <property type="evidence" value="ECO:0007669"/>
    <property type="project" value="UniProtKB-KW"/>
</dbReference>
<dbReference type="Proteomes" id="UP000199073">
    <property type="component" value="Unassembled WGS sequence"/>
</dbReference>
<dbReference type="PROSITE" id="PS51679">
    <property type="entry name" value="SAM_MT_C5"/>
    <property type="match status" value="1"/>
</dbReference>
<keyword evidence="10" id="KW-1185">Reference proteome</keyword>
<keyword evidence="2 7" id="KW-0489">Methyltransferase</keyword>
<evidence type="ECO:0000313" key="10">
    <source>
        <dbReference type="Proteomes" id="UP000199073"/>
    </source>
</evidence>
<dbReference type="PRINTS" id="PR00105">
    <property type="entry name" value="C5METTRFRASE"/>
</dbReference>
<dbReference type="GO" id="GO:0044027">
    <property type="term" value="P:negative regulation of gene expression via chromosomal CpG island methylation"/>
    <property type="evidence" value="ECO:0007669"/>
    <property type="project" value="TreeGrafter"/>
</dbReference>